<evidence type="ECO:0000313" key="2">
    <source>
        <dbReference type="Proteomes" id="UP000799755"/>
    </source>
</evidence>
<dbReference type="EMBL" id="MU003516">
    <property type="protein sequence ID" value="KAF2468308.1"/>
    <property type="molecule type" value="Genomic_DNA"/>
</dbReference>
<accession>A0ACB6QP09</accession>
<dbReference type="Proteomes" id="UP000799755">
    <property type="component" value="Unassembled WGS sequence"/>
</dbReference>
<keyword evidence="2" id="KW-1185">Reference proteome</keyword>
<evidence type="ECO:0000313" key="1">
    <source>
        <dbReference type="EMBL" id="KAF2468308.1"/>
    </source>
</evidence>
<reference evidence="1" key="1">
    <citation type="journal article" date="2020" name="Stud. Mycol.">
        <title>101 Dothideomycetes genomes: a test case for predicting lifestyles and emergence of pathogens.</title>
        <authorList>
            <person name="Haridas S."/>
            <person name="Albert R."/>
            <person name="Binder M."/>
            <person name="Bloem J."/>
            <person name="Labutti K."/>
            <person name="Salamov A."/>
            <person name="Andreopoulos B."/>
            <person name="Baker S."/>
            <person name="Barry K."/>
            <person name="Bills G."/>
            <person name="Bluhm B."/>
            <person name="Cannon C."/>
            <person name="Castanera R."/>
            <person name="Culley D."/>
            <person name="Daum C."/>
            <person name="Ezra D."/>
            <person name="Gonzalez J."/>
            <person name="Henrissat B."/>
            <person name="Kuo A."/>
            <person name="Liang C."/>
            <person name="Lipzen A."/>
            <person name="Lutzoni F."/>
            <person name="Magnuson J."/>
            <person name="Mondo S."/>
            <person name="Nolan M."/>
            <person name="Ohm R."/>
            <person name="Pangilinan J."/>
            <person name="Park H.-J."/>
            <person name="Ramirez L."/>
            <person name="Alfaro M."/>
            <person name="Sun H."/>
            <person name="Tritt A."/>
            <person name="Yoshinaga Y."/>
            <person name="Zwiers L.-H."/>
            <person name="Turgeon B."/>
            <person name="Goodwin S."/>
            <person name="Spatafora J."/>
            <person name="Crous P."/>
            <person name="Grigoriev I."/>
        </authorList>
    </citation>
    <scope>NUCLEOTIDE SEQUENCE</scope>
    <source>
        <strain evidence="1">ATCC 200398</strain>
    </source>
</reference>
<sequence>MFSVHDCVDAGSNPSTTAISVSSDIYMYEVDNHYATTYPIGNYRPYVSPVRTKTSRIRECCQRGLRQVKGTLYQYIATLPFMPPPGQQKRVSEASYPSMSCHTTTFGPSGPMDVTVLLPSTFFINAFRPWNFCTHQTGGPVASAANINSLQTSHILKTHQICPAVSETNQAPLQTIYKRLEHIYYRVFNAYKPPTLLPETPSSIRITLVIATPLMPFAALNIFFLPPSLGYSASLIYNSLENNTSAHSHSGYANIGILAGNQWRKFGVDAAEAMVNNRVVNAFATIAKAFLESGLEYRRGEVEIWRDPGHDCGIAIGNLVARIQNRGKITVNKLYTVKLIINRQLEQPLNPKYALLSLKRTSQHSKPLTERYNFIQRRRVTPKSPPKVPPWRYYPDFEAADGIIKSHKCLVGEHDFVTART</sequence>
<protein>
    <submittedName>
        <fullName evidence="1">Uncharacterized protein</fullName>
    </submittedName>
</protein>
<comment type="caution">
    <text evidence="1">The sequence shown here is derived from an EMBL/GenBank/DDBJ whole genome shotgun (WGS) entry which is preliminary data.</text>
</comment>
<proteinExistence type="predicted"/>
<organism evidence="1 2">
    <name type="scientific">Lindgomyces ingoldianus</name>
    <dbReference type="NCBI Taxonomy" id="673940"/>
    <lineage>
        <taxon>Eukaryota</taxon>
        <taxon>Fungi</taxon>
        <taxon>Dikarya</taxon>
        <taxon>Ascomycota</taxon>
        <taxon>Pezizomycotina</taxon>
        <taxon>Dothideomycetes</taxon>
        <taxon>Pleosporomycetidae</taxon>
        <taxon>Pleosporales</taxon>
        <taxon>Lindgomycetaceae</taxon>
        <taxon>Lindgomyces</taxon>
    </lineage>
</organism>
<name>A0ACB6QP09_9PLEO</name>
<gene>
    <name evidence="1" type="ORF">BDR25DRAFT_357604</name>
</gene>